<evidence type="ECO:0000313" key="13">
    <source>
        <dbReference type="Proteomes" id="UP000595278"/>
    </source>
</evidence>
<keyword evidence="4" id="KW-0973">c-di-GMP</keyword>
<dbReference type="InterPro" id="IPR050706">
    <property type="entry name" value="Cyclic-di-GMP_PDE-like"/>
</dbReference>
<comment type="catalytic activity">
    <reaction evidence="9">
        <text>3',3'-c-di-GMP + H2O = 5'-phosphoguanylyl(3'-&gt;5')guanosine + H(+)</text>
        <dbReference type="Rhea" id="RHEA:24902"/>
        <dbReference type="ChEBI" id="CHEBI:15377"/>
        <dbReference type="ChEBI" id="CHEBI:15378"/>
        <dbReference type="ChEBI" id="CHEBI:58754"/>
        <dbReference type="ChEBI" id="CHEBI:58805"/>
        <dbReference type="EC" id="3.1.4.52"/>
    </reaction>
</comment>
<dbReference type="PANTHER" id="PTHR33121:SF80">
    <property type="entry name" value="CYCLIC DI-GMP PHOSPHODIESTERASE PDEL"/>
    <property type="match status" value="1"/>
</dbReference>
<dbReference type="Pfam" id="PF00563">
    <property type="entry name" value="EAL"/>
    <property type="match status" value="1"/>
</dbReference>
<feature type="domain" description="EAL" evidence="11">
    <location>
        <begin position="257"/>
        <end position="511"/>
    </location>
</feature>
<evidence type="ECO:0000256" key="7">
    <source>
        <dbReference type="ARBA" id="ARBA00022989"/>
    </source>
</evidence>
<evidence type="ECO:0000259" key="11">
    <source>
        <dbReference type="PROSITE" id="PS50883"/>
    </source>
</evidence>
<evidence type="ECO:0000256" key="10">
    <source>
        <dbReference type="SAM" id="Phobius"/>
    </source>
</evidence>
<dbReference type="RefSeq" id="WP_201090320.1">
    <property type="nucleotide sequence ID" value="NZ_CP067393.1"/>
</dbReference>
<accession>A0A974NDK2</accession>
<keyword evidence="6" id="KW-0378">Hydrolase</keyword>
<evidence type="ECO:0000256" key="6">
    <source>
        <dbReference type="ARBA" id="ARBA00022801"/>
    </source>
</evidence>
<gene>
    <name evidence="12" type="ORF">JHT90_08285</name>
</gene>
<dbReference type="SMART" id="SM00052">
    <property type="entry name" value="EAL"/>
    <property type="match status" value="1"/>
</dbReference>
<feature type="transmembrane region" description="Helical" evidence="10">
    <location>
        <begin position="234"/>
        <end position="256"/>
    </location>
</feature>
<keyword evidence="8 10" id="KW-0472">Membrane</keyword>
<keyword evidence="3" id="KW-1003">Cell membrane</keyword>
<name>A0A974NDK2_9GAMM</name>
<dbReference type="InterPro" id="IPR035919">
    <property type="entry name" value="EAL_sf"/>
</dbReference>
<keyword evidence="13" id="KW-1185">Reference proteome</keyword>
<dbReference type="InterPro" id="IPR001633">
    <property type="entry name" value="EAL_dom"/>
</dbReference>
<proteinExistence type="predicted"/>
<dbReference type="EC" id="3.1.4.52" evidence="2"/>
<reference evidence="12 13" key="1">
    <citation type="submission" date="2021-01" db="EMBL/GenBank/DDBJ databases">
        <title>Entomomonas sp. F2A isolated from a house cricket (Acheta domesticus).</title>
        <authorList>
            <person name="Spergser J."/>
            <person name="Busse H.-J."/>
        </authorList>
    </citation>
    <scope>NUCLEOTIDE SEQUENCE [LARGE SCALE GENOMIC DNA]</scope>
    <source>
        <strain evidence="12 13">F2A</strain>
    </source>
</reference>
<evidence type="ECO:0000256" key="2">
    <source>
        <dbReference type="ARBA" id="ARBA00012282"/>
    </source>
</evidence>
<dbReference type="GO" id="GO:0071111">
    <property type="term" value="F:cyclic-guanylate-specific phosphodiesterase activity"/>
    <property type="evidence" value="ECO:0007669"/>
    <property type="project" value="UniProtKB-EC"/>
</dbReference>
<sequence>MRVLHRFLLKARYSNTALAVIALLVFLLVVLLAEFYNYYRINDNYKKQIRSESQLVIDKLNNVFDEANEIAHNAMIMKDTPCKAEEYTFKKLVATSNIIRSVTLTRNGVIYCSSIYDLNQRSYVNVKRYIEEPLNLFESNHLTPETPIISYSVKEGDWGVFVGIHGKVIADILHTTEFERESFIIINNKLIDTDNTVLEYEGFTRKGWSDFSSNKYPFKILVNSDAIKSGYQTILSFIILTILLLLLGIVTFIYIAMTAAKREFKRAIVENELVPYYQLIVSTADFKWHGLEVLTRWRHPKHGLIRPNKFISLAERSKLIIPMTKGLMDRVATELTPYIFSLPKPFHVSFNIHASHLDDPELIADCQQFLARFPADTIKLVLELTEGQFVKSSDKLDKLIHKFHEIGVSISIDDFGTGYSNLGYLQKYKIDNLKIDRMFVSTIYKKNTANYLLDTIIGLAKNMEMKIVAEGVETIDQLHYLSNQGVEYIQGFLFSRPSPIEYTIKSILKPYNAPLPYQQFSMFSE</sequence>
<keyword evidence="7 10" id="KW-1133">Transmembrane helix</keyword>
<dbReference type="KEGG" id="eaz:JHT90_08285"/>
<evidence type="ECO:0000256" key="5">
    <source>
        <dbReference type="ARBA" id="ARBA00022692"/>
    </source>
</evidence>
<evidence type="ECO:0000256" key="9">
    <source>
        <dbReference type="ARBA" id="ARBA00034290"/>
    </source>
</evidence>
<evidence type="ECO:0000256" key="3">
    <source>
        <dbReference type="ARBA" id="ARBA00022475"/>
    </source>
</evidence>
<dbReference type="CDD" id="cd01948">
    <property type="entry name" value="EAL"/>
    <property type="match status" value="1"/>
</dbReference>
<protein>
    <recommendedName>
        <fullName evidence="2">cyclic-guanylate-specific phosphodiesterase</fullName>
        <ecNumber evidence="2">3.1.4.52</ecNumber>
    </recommendedName>
</protein>
<evidence type="ECO:0000256" key="8">
    <source>
        <dbReference type="ARBA" id="ARBA00023136"/>
    </source>
</evidence>
<dbReference type="PROSITE" id="PS50883">
    <property type="entry name" value="EAL"/>
    <property type="match status" value="1"/>
</dbReference>
<dbReference type="PANTHER" id="PTHR33121">
    <property type="entry name" value="CYCLIC DI-GMP PHOSPHODIESTERASE PDEF"/>
    <property type="match status" value="1"/>
</dbReference>
<organism evidence="12 13">
    <name type="scientific">Entomomonas asaccharolytica</name>
    <dbReference type="NCBI Taxonomy" id="2785331"/>
    <lineage>
        <taxon>Bacteria</taxon>
        <taxon>Pseudomonadati</taxon>
        <taxon>Pseudomonadota</taxon>
        <taxon>Gammaproteobacteria</taxon>
        <taxon>Pseudomonadales</taxon>
        <taxon>Pseudomonadaceae</taxon>
        <taxon>Entomomonas</taxon>
    </lineage>
</organism>
<dbReference type="EMBL" id="CP067393">
    <property type="protein sequence ID" value="QQP84422.1"/>
    <property type="molecule type" value="Genomic_DNA"/>
</dbReference>
<keyword evidence="5 10" id="KW-0812">Transmembrane</keyword>
<dbReference type="Proteomes" id="UP000595278">
    <property type="component" value="Chromosome"/>
</dbReference>
<dbReference type="InterPro" id="IPR024744">
    <property type="entry name" value="CSS-motif_dom"/>
</dbReference>
<comment type="subcellular location">
    <subcellularLocation>
        <location evidence="1">Cell membrane</location>
        <topology evidence="1">Multi-pass membrane protein</topology>
    </subcellularLocation>
</comment>
<dbReference type="SUPFAM" id="SSF141868">
    <property type="entry name" value="EAL domain-like"/>
    <property type="match status" value="1"/>
</dbReference>
<dbReference type="Pfam" id="PF12792">
    <property type="entry name" value="CSS-motif"/>
    <property type="match status" value="1"/>
</dbReference>
<dbReference type="GO" id="GO:0005886">
    <property type="term" value="C:plasma membrane"/>
    <property type="evidence" value="ECO:0007669"/>
    <property type="project" value="UniProtKB-SubCell"/>
</dbReference>
<evidence type="ECO:0000256" key="4">
    <source>
        <dbReference type="ARBA" id="ARBA00022636"/>
    </source>
</evidence>
<dbReference type="AlphaFoldDB" id="A0A974NDK2"/>
<evidence type="ECO:0000313" key="12">
    <source>
        <dbReference type="EMBL" id="QQP84422.1"/>
    </source>
</evidence>
<evidence type="ECO:0000256" key="1">
    <source>
        <dbReference type="ARBA" id="ARBA00004651"/>
    </source>
</evidence>
<dbReference type="Gene3D" id="3.20.20.450">
    <property type="entry name" value="EAL domain"/>
    <property type="match status" value="1"/>
</dbReference>